<evidence type="ECO:0000313" key="3">
    <source>
        <dbReference type="Proteomes" id="UP000011910"/>
    </source>
</evidence>
<feature type="region of interest" description="Disordered" evidence="1">
    <location>
        <begin position="46"/>
        <end position="65"/>
    </location>
</feature>
<gene>
    <name evidence="2" type="ORF">ADICEAN_00340</name>
</gene>
<dbReference type="RefSeq" id="WP_009193749.1">
    <property type="nucleotide sequence ID" value="NZ_AODQ01000005.1"/>
</dbReference>
<evidence type="ECO:0000313" key="2">
    <source>
        <dbReference type="EMBL" id="EMR04442.1"/>
    </source>
</evidence>
<sequence>MQEQQTPQQQALNLLIQALELAQKRGAYSLQEAATIAQAIAAFAPEQSPSTNQVAADEQHRQEGL</sequence>
<accession>M7NAZ5</accession>
<organism evidence="2 3">
    <name type="scientific">Cesiribacter andamanensis AMV16</name>
    <dbReference type="NCBI Taxonomy" id="1279009"/>
    <lineage>
        <taxon>Bacteria</taxon>
        <taxon>Pseudomonadati</taxon>
        <taxon>Bacteroidota</taxon>
        <taxon>Cytophagia</taxon>
        <taxon>Cytophagales</taxon>
        <taxon>Cesiribacteraceae</taxon>
        <taxon>Cesiribacter</taxon>
    </lineage>
</organism>
<comment type="caution">
    <text evidence="2">The sequence shown here is derived from an EMBL/GenBank/DDBJ whole genome shotgun (WGS) entry which is preliminary data.</text>
</comment>
<dbReference type="STRING" id="1279009.ADICEAN_00340"/>
<keyword evidence="3" id="KW-1185">Reference proteome</keyword>
<dbReference type="AlphaFoldDB" id="M7NAZ5"/>
<proteinExistence type="predicted"/>
<reference evidence="2 3" key="1">
    <citation type="journal article" date="2013" name="Genome Announc.">
        <title>Draft Genome Sequence of Cesiribacter andamanensis Strain AMV16T, Isolated from a Soil Sample from a Mud Volcano in the Andaman Islands, India.</title>
        <authorList>
            <person name="Shivaji S."/>
            <person name="Ara S."/>
            <person name="Begum Z."/>
            <person name="Srinivas T.N."/>
            <person name="Singh A."/>
            <person name="Kumar Pinnaka A."/>
        </authorList>
    </citation>
    <scope>NUCLEOTIDE SEQUENCE [LARGE SCALE GENOMIC DNA]</scope>
    <source>
        <strain evidence="2 3">AMV16</strain>
    </source>
</reference>
<name>M7NAZ5_9BACT</name>
<dbReference type="EMBL" id="AODQ01000005">
    <property type="protein sequence ID" value="EMR04442.1"/>
    <property type="molecule type" value="Genomic_DNA"/>
</dbReference>
<protein>
    <submittedName>
        <fullName evidence="2">Uncharacterized protein</fullName>
    </submittedName>
</protein>
<evidence type="ECO:0000256" key="1">
    <source>
        <dbReference type="SAM" id="MobiDB-lite"/>
    </source>
</evidence>
<dbReference type="Proteomes" id="UP000011910">
    <property type="component" value="Unassembled WGS sequence"/>
</dbReference>